<dbReference type="WBParaSite" id="HNAJ_0000163601-mRNA-1">
    <property type="protein sequence ID" value="HNAJ_0000163601-mRNA-1"/>
    <property type="gene ID" value="HNAJ_0000163601"/>
</dbReference>
<reference evidence="4" key="1">
    <citation type="submission" date="2017-02" db="UniProtKB">
        <authorList>
            <consortium name="WormBaseParasite"/>
        </authorList>
    </citation>
    <scope>IDENTIFICATION</scope>
</reference>
<name>A0A0R3T3P1_RODNA</name>
<evidence type="ECO:0000313" key="3">
    <source>
        <dbReference type="Proteomes" id="UP000278807"/>
    </source>
</evidence>
<protein>
    <submittedName>
        <fullName evidence="4">Recep_L_domain domain-containing protein</fullName>
    </submittedName>
</protein>
<dbReference type="Pfam" id="PF01030">
    <property type="entry name" value="Recep_L_domain"/>
    <property type="match status" value="1"/>
</dbReference>
<evidence type="ECO:0000313" key="2">
    <source>
        <dbReference type="EMBL" id="VDN97494.1"/>
    </source>
</evidence>
<dbReference type="SUPFAM" id="SSF52058">
    <property type="entry name" value="L domain-like"/>
    <property type="match status" value="1"/>
</dbReference>
<dbReference type="AlphaFoldDB" id="A0A0R3T3P1"/>
<dbReference type="InterPro" id="IPR036941">
    <property type="entry name" value="Rcpt_L-dom_sf"/>
</dbReference>
<dbReference type="Proteomes" id="UP000278807">
    <property type="component" value="Unassembled WGS sequence"/>
</dbReference>
<dbReference type="Gene3D" id="3.80.20.20">
    <property type="entry name" value="Receptor L-domain"/>
    <property type="match status" value="1"/>
</dbReference>
<reference evidence="2 3" key="2">
    <citation type="submission" date="2018-11" db="EMBL/GenBank/DDBJ databases">
        <authorList>
            <consortium name="Pathogen Informatics"/>
        </authorList>
    </citation>
    <scope>NUCLEOTIDE SEQUENCE [LARGE SCALE GENOMIC DNA]</scope>
</reference>
<dbReference type="STRING" id="102285.A0A0R3T3P1"/>
<gene>
    <name evidence="2" type="ORF">HNAJ_LOCUS1635</name>
</gene>
<sequence>MVLYYEKLYSQCTHIIGNLVLCYLKRLENGTDPDLSFLSSIREVSGYVFISDNDVKSIPLTSLRIIRGHVPYHYGGKGNISLYVARNAKSIEYGLEILDLRNLTVIQQHNVIFWDNPFLCHFQFRVDFNSLFPDPSRQRRILVNKNDTISSYRCDYGTYDVHVLLLSHLCCLRGCLFFVSAHFQTLFCYTLLLDGSSTARRKLACPMLTFHPPPLSPYIPEHF</sequence>
<keyword evidence="3" id="KW-1185">Reference proteome</keyword>
<accession>A0A0R3T3P1</accession>
<proteinExistence type="predicted"/>
<dbReference type="InterPro" id="IPR000494">
    <property type="entry name" value="Rcpt_L-dom"/>
</dbReference>
<dbReference type="EMBL" id="UZAE01000663">
    <property type="protein sequence ID" value="VDN97494.1"/>
    <property type="molecule type" value="Genomic_DNA"/>
</dbReference>
<organism evidence="4">
    <name type="scientific">Rodentolepis nana</name>
    <name type="common">Dwarf tapeworm</name>
    <name type="synonym">Hymenolepis nana</name>
    <dbReference type="NCBI Taxonomy" id="102285"/>
    <lineage>
        <taxon>Eukaryota</taxon>
        <taxon>Metazoa</taxon>
        <taxon>Spiralia</taxon>
        <taxon>Lophotrochozoa</taxon>
        <taxon>Platyhelminthes</taxon>
        <taxon>Cestoda</taxon>
        <taxon>Eucestoda</taxon>
        <taxon>Cyclophyllidea</taxon>
        <taxon>Hymenolepididae</taxon>
        <taxon>Rodentolepis</taxon>
    </lineage>
</organism>
<feature type="domain" description="Receptor L-domain" evidence="1">
    <location>
        <begin position="11"/>
        <end position="129"/>
    </location>
</feature>
<evidence type="ECO:0000313" key="4">
    <source>
        <dbReference type="WBParaSite" id="HNAJ_0000163601-mRNA-1"/>
    </source>
</evidence>
<evidence type="ECO:0000259" key="1">
    <source>
        <dbReference type="Pfam" id="PF01030"/>
    </source>
</evidence>
<dbReference type="OrthoDB" id="6219513at2759"/>